<proteinExistence type="predicted"/>
<sequence length="756" mass="83548">MSMCKCSIDTWEFSRGSRSGWQGNEQELFWGLDARLTAGVFVIEDTYPIPGVLASQRTPEMSVQQYLMSISTTWDRHISEGPMMSKLPIGGPHPCFIVAEIGQNHQGDINIAKDLIRYAKEAGANCVKFQKSSLKDRFTKNALDAPYDNVNSFGKTYGEHRARLEFSEDEFRELQRYAEEVAKIMFTASPMDIPSVDLLVGMKVPFIKIGSGDTNNYGLIEHIAQTSIPVILSTGMSEIRTIKHAYDIIAKYHNNIALLHCVSSYPTMPKDVNLRVIDLFRSEFPESPIGYSSHEKGYHVCIAAVARGAKIIEKHITKDHKMKGTDHACSLEQPELTAMVKSIREVELSLGEPRKKILSCEEPCLNKLGKSICTTRKVPAGAVIRPTDVVVKVSRPMGIRPQEMPYIIGATMANTVEGDTPLTANDSRENLTGKMAQLSVQTHEFAPVSLEAVSEILNKNLTQYFSNVNVSVSDCPDLTQEPYNLPVAGFGGGSSDIVDLGGVGFLLPTVDKTRVYDLKEIIPSIIGSERFPKGWYLNGAGAGPWPLLGSNSELILSLNIGPDGEVAGNSSKVSLTSGGDEKDVDLRELEEPKCAVLANFLVSSPVPGKVLEIRCSRRSDPKEDFIGSIRKVLDQAFPSQPVGLGGLFLVKNAATYTHIMRDFSEKPLHTDAEVDEWLKFFEMDPPFLVQSVLVSSDPGLDLRIEHSHGWSIHPERKEGGHYHHDLEAENVEYVGYFTVAEKLWRVDRPIGGKPNK</sequence>
<dbReference type="Pfam" id="PF08925">
    <property type="entry name" value="DUF1907"/>
    <property type="match status" value="1"/>
</dbReference>
<dbReference type="InterPro" id="IPR013132">
    <property type="entry name" value="PseI/NeuA/B-like_N"/>
</dbReference>
<dbReference type="InterPro" id="IPR057736">
    <property type="entry name" value="SAF_PseI/NeuA/NeuB"/>
</dbReference>
<organism evidence="2 3">
    <name type="scientific">Allacma fusca</name>
    <dbReference type="NCBI Taxonomy" id="39272"/>
    <lineage>
        <taxon>Eukaryota</taxon>
        <taxon>Metazoa</taxon>
        <taxon>Ecdysozoa</taxon>
        <taxon>Arthropoda</taxon>
        <taxon>Hexapoda</taxon>
        <taxon>Collembola</taxon>
        <taxon>Symphypleona</taxon>
        <taxon>Sminthuridae</taxon>
        <taxon>Allacma</taxon>
    </lineage>
</organism>
<name>A0A8J2LHY3_9HEXA</name>
<keyword evidence="3" id="KW-1185">Reference proteome</keyword>
<dbReference type="CDD" id="cd17298">
    <property type="entry name" value="DUF1907"/>
    <property type="match status" value="1"/>
</dbReference>
<dbReference type="InterPro" id="IPR006190">
    <property type="entry name" value="SAF_AFP_Neu5Ac"/>
</dbReference>
<dbReference type="SMART" id="SM01168">
    <property type="entry name" value="DUF1907"/>
    <property type="match status" value="1"/>
</dbReference>
<dbReference type="EMBL" id="CAJVCH010567554">
    <property type="protein sequence ID" value="CAG7832894.1"/>
    <property type="molecule type" value="Genomic_DNA"/>
</dbReference>
<dbReference type="GO" id="GO:0047444">
    <property type="term" value="F:N-acylneuraminate-9-phosphate synthase activity"/>
    <property type="evidence" value="ECO:0007669"/>
    <property type="project" value="TreeGrafter"/>
</dbReference>
<dbReference type="GO" id="GO:0005634">
    <property type="term" value="C:nucleus"/>
    <property type="evidence" value="ECO:0007669"/>
    <property type="project" value="InterPro"/>
</dbReference>
<protein>
    <recommendedName>
        <fullName evidence="1">AFP-like domain-containing protein</fullName>
    </recommendedName>
</protein>
<dbReference type="PROSITE" id="PS50844">
    <property type="entry name" value="AFP_LIKE"/>
    <property type="match status" value="1"/>
</dbReference>
<comment type="caution">
    <text evidence="2">The sequence shown here is derived from an EMBL/GenBank/DDBJ whole genome shotgun (WGS) entry which is preliminary data.</text>
</comment>
<gene>
    <name evidence="2" type="ORF">AFUS01_LOCUS42552</name>
</gene>
<accession>A0A8J2LHY3</accession>
<dbReference type="GO" id="GO:0016051">
    <property type="term" value="P:carbohydrate biosynthetic process"/>
    <property type="evidence" value="ECO:0007669"/>
    <property type="project" value="InterPro"/>
</dbReference>
<dbReference type="Pfam" id="PF03102">
    <property type="entry name" value="NeuB"/>
    <property type="match status" value="1"/>
</dbReference>
<dbReference type="PANTHER" id="PTHR42966">
    <property type="entry name" value="N-ACETYLNEURAMINATE SYNTHASE"/>
    <property type="match status" value="1"/>
</dbReference>
<evidence type="ECO:0000313" key="3">
    <source>
        <dbReference type="Proteomes" id="UP000708208"/>
    </source>
</evidence>
<dbReference type="Proteomes" id="UP000708208">
    <property type="component" value="Unassembled WGS sequence"/>
</dbReference>
<reference evidence="2" key="1">
    <citation type="submission" date="2021-06" db="EMBL/GenBank/DDBJ databases">
        <authorList>
            <person name="Hodson N. C."/>
            <person name="Mongue J. A."/>
            <person name="Jaron S. K."/>
        </authorList>
    </citation>
    <scope>NUCLEOTIDE SEQUENCE</scope>
</reference>
<dbReference type="OrthoDB" id="9928645at2759"/>
<evidence type="ECO:0000313" key="2">
    <source>
        <dbReference type="EMBL" id="CAG7832894.1"/>
    </source>
</evidence>
<dbReference type="InterPro" id="IPR051690">
    <property type="entry name" value="PseI-like"/>
</dbReference>
<feature type="domain" description="AFP-like" evidence="1">
    <location>
        <begin position="371"/>
        <end position="430"/>
    </location>
</feature>
<dbReference type="InterPro" id="IPR015021">
    <property type="entry name" value="C11orf54_DUF1907"/>
</dbReference>
<dbReference type="AlphaFoldDB" id="A0A8J2LHY3"/>
<evidence type="ECO:0000259" key="1">
    <source>
        <dbReference type="PROSITE" id="PS50844"/>
    </source>
</evidence>
<dbReference type="CDD" id="cd11615">
    <property type="entry name" value="SAF_NeuB_like"/>
    <property type="match status" value="1"/>
</dbReference>
<dbReference type="PANTHER" id="PTHR42966:SF1">
    <property type="entry name" value="SIALIC ACID SYNTHASE"/>
    <property type="match status" value="1"/>
</dbReference>